<accession>A0A1G6ZYN9</accession>
<reference evidence="1 2" key="1">
    <citation type="submission" date="2016-10" db="EMBL/GenBank/DDBJ databases">
        <authorList>
            <person name="de Groot N.N."/>
        </authorList>
    </citation>
    <scope>NUCLEOTIDE SEQUENCE [LARGE SCALE GENOMIC DNA]</scope>
    <source>
        <strain evidence="1 2">CGMCC 1.9109</strain>
    </source>
</reference>
<evidence type="ECO:0000313" key="1">
    <source>
        <dbReference type="EMBL" id="SDE06955.1"/>
    </source>
</evidence>
<protein>
    <recommendedName>
        <fullName evidence="3">PAS domain-containing protein</fullName>
    </recommendedName>
</protein>
<dbReference type="Proteomes" id="UP000183685">
    <property type="component" value="Unassembled WGS sequence"/>
</dbReference>
<proteinExistence type="predicted"/>
<organism evidence="1 2">
    <name type="scientific">Kordiimonas lacus</name>
    <dbReference type="NCBI Taxonomy" id="637679"/>
    <lineage>
        <taxon>Bacteria</taxon>
        <taxon>Pseudomonadati</taxon>
        <taxon>Pseudomonadota</taxon>
        <taxon>Alphaproteobacteria</taxon>
        <taxon>Kordiimonadales</taxon>
        <taxon>Kordiimonadaceae</taxon>
        <taxon>Kordiimonas</taxon>
    </lineage>
</organism>
<dbReference type="Pfam" id="PF07310">
    <property type="entry name" value="PAS_5"/>
    <property type="match status" value="1"/>
</dbReference>
<dbReference type="EMBL" id="FNAK01000004">
    <property type="protein sequence ID" value="SDE06955.1"/>
    <property type="molecule type" value="Genomic_DNA"/>
</dbReference>
<sequence>MNLSELSPVHQTLMAYYRLLMADEGGIPYRRKFNPIEIKTILPKMVLIEHSAPRKAVPRIVGSAVDEFLQASYTGHNLYDLWDDAHGDVMEAFYGTIMKHPCGGWTQRTVKTHYGIVHSYDILLLPFRNRDGDITLTMGTFAMQGAVKTELRFGQPENVELLTVNDQKYLDIGFGVPEPSAERAEGAAGQARV</sequence>
<dbReference type="AlphaFoldDB" id="A0A1G6ZYN9"/>
<dbReference type="STRING" id="637679.GCA_001550055_01869"/>
<evidence type="ECO:0008006" key="3">
    <source>
        <dbReference type="Google" id="ProtNLM"/>
    </source>
</evidence>
<keyword evidence="2" id="KW-1185">Reference proteome</keyword>
<dbReference type="InterPro" id="IPR009922">
    <property type="entry name" value="DUF1457"/>
</dbReference>
<name>A0A1G6ZYN9_9PROT</name>
<dbReference type="OrthoDB" id="8478628at2"/>
<gene>
    <name evidence="1" type="ORF">SAMN04488071_1987</name>
</gene>
<evidence type="ECO:0000313" key="2">
    <source>
        <dbReference type="Proteomes" id="UP000183685"/>
    </source>
</evidence>